<keyword evidence="6" id="KW-0004">4Fe-4S</keyword>
<evidence type="ECO:0000313" key="16">
    <source>
        <dbReference type="EMBL" id="RMM67862.1"/>
    </source>
</evidence>
<dbReference type="AlphaFoldDB" id="A0A3M3G3I2"/>
<dbReference type="Proteomes" id="UP000280599">
    <property type="component" value="Unassembled WGS sequence"/>
</dbReference>
<evidence type="ECO:0000259" key="15">
    <source>
        <dbReference type="SMART" id="SM00478"/>
    </source>
</evidence>
<keyword evidence="8 14" id="KW-0227">DNA damage</keyword>
<dbReference type="GO" id="GO:0051539">
    <property type="term" value="F:4 iron, 4 sulfur cluster binding"/>
    <property type="evidence" value="ECO:0007669"/>
    <property type="project" value="UniProtKB-UniRule"/>
</dbReference>
<keyword evidence="7" id="KW-0479">Metal-binding</keyword>
<dbReference type="InterPro" id="IPR004036">
    <property type="entry name" value="Endonuclease-III-like_CS2"/>
</dbReference>
<evidence type="ECO:0000256" key="10">
    <source>
        <dbReference type="ARBA" id="ARBA00023004"/>
    </source>
</evidence>
<dbReference type="SMART" id="SM00478">
    <property type="entry name" value="ENDO3c"/>
    <property type="match status" value="1"/>
</dbReference>
<evidence type="ECO:0000313" key="18">
    <source>
        <dbReference type="Proteomes" id="UP000279057"/>
    </source>
</evidence>
<dbReference type="Pfam" id="PF14815">
    <property type="entry name" value="NUDIX_4"/>
    <property type="match status" value="1"/>
</dbReference>
<evidence type="ECO:0000256" key="5">
    <source>
        <dbReference type="ARBA" id="ARBA00022023"/>
    </source>
</evidence>
<evidence type="ECO:0000256" key="2">
    <source>
        <dbReference type="ARBA" id="ARBA00002933"/>
    </source>
</evidence>
<dbReference type="GO" id="GO:0034039">
    <property type="term" value="F:8-oxo-7,8-dihydroguanine DNA N-glycosylase activity"/>
    <property type="evidence" value="ECO:0007669"/>
    <property type="project" value="TreeGrafter"/>
</dbReference>
<evidence type="ECO:0000256" key="11">
    <source>
        <dbReference type="ARBA" id="ARBA00023014"/>
    </source>
</evidence>
<dbReference type="Proteomes" id="UP000279057">
    <property type="component" value="Unassembled WGS sequence"/>
</dbReference>
<dbReference type="InterPro" id="IPR023170">
    <property type="entry name" value="HhH_base_excis_C"/>
</dbReference>
<evidence type="ECO:0000256" key="4">
    <source>
        <dbReference type="ARBA" id="ARBA00012045"/>
    </source>
</evidence>
<dbReference type="InterPro" id="IPR011257">
    <property type="entry name" value="DNA_glycosylase"/>
</dbReference>
<dbReference type="GO" id="GO:0006284">
    <property type="term" value="P:base-excision repair"/>
    <property type="evidence" value="ECO:0007669"/>
    <property type="project" value="UniProtKB-UniRule"/>
</dbReference>
<gene>
    <name evidence="17" type="ORF">ALQ41_01572</name>
    <name evidence="16" type="ORF">ALQ74_01964</name>
</gene>
<dbReference type="GO" id="GO:0006298">
    <property type="term" value="P:mismatch repair"/>
    <property type="evidence" value="ECO:0007669"/>
    <property type="project" value="TreeGrafter"/>
</dbReference>
<dbReference type="GO" id="GO:0035485">
    <property type="term" value="F:adenine/guanine mispair binding"/>
    <property type="evidence" value="ECO:0007669"/>
    <property type="project" value="TreeGrafter"/>
</dbReference>
<dbReference type="NCBIfam" id="TIGR01084">
    <property type="entry name" value="mutY"/>
    <property type="match status" value="1"/>
</dbReference>
<evidence type="ECO:0000256" key="12">
    <source>
        <dbReference type="ARBA" id="ARBA00023204"/>
    </source>
</evidence>
<dbReference type="EC" id="3.2.2.31" evidence="4 14"/>
<reference evidence="18 19" key="1">
    <citation type="submission" date="2018-08" db="EMBL/GenBank/DDBJ databases">
        <title>Recombination of ecologically and evolutionarily significant loci maintains genetic cohesion in the Pseudomonas syringae species complex.</title>
        <authorList>
            <person name="Dillon M."/>
            <person name="Thakur S."/>
            <person name="Almeida R.N.D."/>
            <person name="Weir B.S."/>
            <person name="Guttman D.S."/>
        </authorList>
    </citation>
    <scope>NUCLEOTIDE SEQUENCE [LARGE SCALE GENOMIC DNA]</scope>
    <source>
        <strain evidence="16 18">ICMP 4332</strain>
        <strain evidence="17 19">ICMP 867</strain>
    </source>
</reference>
<dbReference type="PANTHER" id="PTHR42944">
    <property type="entry name" value="ADENINE DNA GLYCOSYLASE"/>
    <property type="match status" value="1"/>
</dbReference>
<name>A0A3M3G3I2_PSESG</name>
<dbReference type="InterPro" id="IPR005760">
    <property type="entry name" value="A/G_AdeGlyc_MutY"/>
</dbReference>
<evidence type="ECO:0000256" key="13">
    <source>
        <dbReference type="ARBA" id="ARBA00023295"/>
    </source>
</evidence>
<evidence type="ECO:0000256" key="14">
    <source>
        <dbReference type="RuleBase" id="RU365096"/>
    </source>
</evidence>
<evidence type="ECO:0000256" key="9">
    <source>
        <dbReference type="ARBA" id="ARBA00022801"/>
    </source>
</evidence>
<evidence type="ECO:0000256" key="8">
    <source>
        <dbReference type="ARBA" id="ARBA00022763"/>
    </source>
</evidence>
<proteinExistence type="inferred from homology"/>
<protein>
    <recommendedName>
        <fullName evidence="5 14">Adenine DNA glycosylase</fullName>
        <ecNumber evidence="4 14">3.2.2.31</ecNumber>
    </recommendedName>
</protein>
<dbReference type="Gene3D" id="3.90.79.10">
    <property type="entry name" value="Nucleoside Triphosphate Pyrophosphohydrolase"/>
    <property type="match status" value="1"/>
</dbReference>
<comment type="function">
    <text evidence="2">Adenine glycosylase active on G-A mispairs. MutY also corrects error-prone DNA synthesis past GO lesions which are due to the oxidatively damaged form of guanine: 7,8-dihydro-8-oxoguanine (8-oxo-dGTP).</text>
</comment>
<dbReference type="EMBL" id="RBPT01000158">
    <property type="protein sequence ID" value="RMO48436.1"/>
    <property type="molecule type" value="Genomic_DNA"/>
</dbReference>
<keyword evidence="11" id="KW-0411">Iron-sulfur</keyword>
<evidence type="ECO:0000313" key="17">
    <source>
        <dbReference type="EMBL" id="RMO48436.1"/>
    </source>
</evidence>
<dbReference type="SUPFAM" id="SSF48150">
    <property type="entry name" value="DNA-glycosylase"/>
    <property type="match status" value="1"/>
</dbReference>
<accession>A0A3M3G3I2</accession>
<comment type="similarity">
    <text evidence="3 14">Belongs to the Nth/MutY family.</text>
</comment>
<dbReference type="GO" id="GO:0000701">
    <property type="term" value="F:purine-specific mismatch base pair DNA N-glycosylase activity"/>
    <property type="evidence" value="ECO:0007669"/>
    <property type="project" value="UniProtKB-EC"/>
</dbReference>
<dbReference type="Gene3D" id="1.10.1670.10">
    <property type="entry name" value="Helix-hairpin-Helix base-excision DNA repair enzymes (C-terminal)"/>
    <property type="match status" value="1"/>
</dbReference>
<sequence length="385" mass="43061">MNSSGAPSRRSTGAPFPIPTHIPTTRALQAMQPEQFSSAVLDWYDRHGRHDLPWQQDITPYRVWVSEIMLQQTQVSTVLNYFDRFMEALPTVQALAEAPEDEVLHLWTGLGYYTRARNLQKTAKIVVADHDGEFPRDVEKLILLPGIGLSTAGAIASLSMGLRAPILDGNVKRVLARFTAQEGYPGEPKVAKQLWATAERFTPHSRVNNYTQAMMDLGATLCTRSKPSCLLCPLERSCEAHMLGLETRYPIPKPRKTVPQKRTLMPMLANEEGAILLYRRPSSGLWGGLWSLPELDDFDDLQHLATQHALQLGEHQELPGLIHTFSHFQLSIEPWLVKVQESADHVAEADWLWYNLATPPRLGLAAPVKKLLKRAADVLNAGESS</sequence>
<dbReference type="NCBIfam" id="NF008132">
    <property type="entry name" value="PRK10880.1"/>
    <property type="match status" value="1"/>
</dbReference>
<comment type="cofactor">
    <cofactor evidence="14">
        <name>[4Fe-4S] cluster</name>
        <dbReference type="ChEBI" id="CHEBI:49883"/>
    </cofactor>
    <text evidence="14">Binds 1 [4Fe-4S] cluster.</text>
</comment>
<dbReference type="PROSITE" id="PS01155">
    <property type="entry name" value="ENDONUCLEASE_III_2"/>
    <property type="match status" value="1"/>
</dbReference>
<keyword evidence="10 14" id="KW-0408">Iron</keyword>
<dbReference type="CDD" id="cd03431">
    <property type="entry name" value="NUDIX_DNA_Glycosylase_C-MutY"/>
    <property type="match status" value="1"/>
</dbReference>
<organism evidence="16 18">
    <name type="scientific">Pseudomonas savastanoi pv. glycinea</name>
    <name type="common">Pseudomonas syringae pv. glycinea</name>
    <dbReference type="NCBI Taxonomy" id="318"/>
    <lineage>
        <taxon>Bacteria</taxon>
        <taxon>Pseudomonadati</taxon>
        <taxon>Pseudomonadota</taxon>
        <taxon>Gammaproteobacteria</taxon>
        <taxon>Pseudomonadales</taxon>
        <taxon>Pseudomonadaceae</taxon>
        <taxon>Pseudomonas</taxon>
    </lineage>
</organism>
<keyword evidence="13 14" id="KW-0326">Glycosidase</keyword>
<comment type="caution">
    <text evidence="16">The sequence shown here is derived from an EMBL/GenBank/DDBJ whole genome shotgun (WGS) entry which is preliminary data.</text>
</comment>
<evidence type="ECO:0000256" key="1">
    <source>
        <dbReference type="ARBA" id="ARBA00000843"/>
    </source>
</evidence>
<evidence type="ECO:0000256" key="6">
    <source>
        <dbReference type="ARBA" id="ARBA00022485"/>
    </source>
</evidence>
<feature type="domain" description="HhH-GPD" evidence="15">
    <location>
        <begin position="69"/>
        <end position="220"/>
    </location>
</feature>
<dbReference type="InterPro" id="IPR003265">
    <property type="entry name" value="HhH-GPD_domain"/>
</dbReference>
<dbReference type="Pfam" id="PF00730">
    <property type="entry name" value="HhH-GPD"/>
    <property type="match status" value="1"/>
</dbReference>
<keyword evidence="12" id="KW-0234">DNA repair</keyword>
<evidence type="ECO:0000256" key="3">
    <source>
        <dbReference type="ARBA" id="ARBA00008343"/>
    </source>
</evidence>
<dbReference type="GO" id="GO:0032357">
    <property type="term" value="F:oxidized purine DNA binding"/>
    <property type="evidence" value="ECO:0007669"/>
    <property type="project" value="TreeGrafter"/>
</dbReference>
<evidence type="ECO:0000256" key="7">
    <source>
        <dbReference type="ARBA" id="ARBA00022723"/>
    </source>
</evidence>
<dbReference type="CDD" id="cd00056">
    <property type="entry name" value="ENDO3c"/>
    <property type="match status" value="1"/>
</dbReference>
<evidence type="ECO:0000313" key="19">
    <source>
        <dbReference type="Proteomes" id="UP000280599"/>
    </source>
</evidence>
<dbReference type="SUPFAM" id="SSF55811">
    <property type="entry name" value="Nudix"/>
    <property type="match status" value="1"/>
</dbReference>
<dbReference type="FunFam" id="1.10.340.30:FF:000002">
    <property type="entry name" value="Adenine DNA glycosylase"/>
    <property type="match status" value="1"/>
</dbReference>
<comment type="catalytic activity">
    <reaction evidence="1 14">
        <text>Hydrolyzes free adenine bases from 7,8-dihydro-8-oxoguanine:adenine mismatched double-stranded DNA, leaving an apurinic site.</text>
        <dbReference type="EC" id="3.2.2.31"/>
    </reaction>
</comment>
<dbReference type="InterPro" id="IPR044298">
    <property type="entry name" value="MIG/MutY"/>
</dbReference>
<dbReference type="InterPro" id="IPR029119">
    <property type="entry name" value="MutY_C"/>
</dbReference>
<dbReference type="GO" id="GO:0046872">
    <property type="term" value="F:metal ion binding"/>
    <property type="evidence" value="ECO:0007669"/>
    <property type="project" value="UniProtKB-UniRule"/>
</dbReference>
<dbReference type="InterPro" id="IPR015797">
    <property type="entry name" value="NUDIX_hydrolase-like_dom_sf"/>
</dbReference>
<keyword evidence="9" id="KW-0378">Hydrolase</keyword>
<dbReference type="Gene3D" id="1.10.340.30">
    <property type="entry name" value="Hypothetical protein, domain 2"/>
    <property type="match status" value="1"/>
</dbReference>
<dbReference type="PANTHER" id="PTHR42944:SF1">
    <property type="entry name" value="ADENINE DNA GLYCOSYLASE"/>
    <property type="match status" value="1"/>
</dbReference>
<dbReference type="EMBL" id="RBOM01000037">
    <property type="protein sequence ID" value="RMM67862.1"/>
    <property type="molecule type" value="Genomic_DNA"/>
</dbReference>